<dbReference type="AlphaFoldDB" id="A0A0E0HP30"/>
<feature type="region of interest" description="Disordered" evidence="1">
    <location>
        <begin position="1"/>
        <end position="20"/>
    </location>
</feature>
<keyword evidence="3" id="KW-1185">Reference proteome</keyword>
<dbReference type="Proteomes" id="UP000006591">
    <property type="component" value="Chromosome 6"/>
</dbReference>
<feature type="compositionally biased region" description="Polar residues" evidence="1">
    <location>
        <begin position="104"/>
        <end position="117"/>
    </location>
</feature>
<dbReference type="EnsemblPlants" id="ONIVA06G12690.1">
    <property type="protein sequence ID" value="ONIVA06G12690.1"/>
    <property type="gene ID" value="ONIVA06G12690"/>
</dbReference>
<dbReference type="Gramene" id="ONIVA06G12690.1">
    <property type="protein sequence ID" value="ONIVA06G12690.1"/>
    <property type="gene ID" value="ONIVA06G12690"/>
</dbReference>
<dbReference type="HOGENOM" id="CLU_090467_0_0_1"/>
<evidence type="ECO:0000313" key="3">
    <source>
        <dbReference type="Proteomes" id="UP000006591"/>
    </source>
</evidence>
<feature type="compositionally biased region" description="Basic residues" evidence="1">
    <location>
        <begin position="1"/>
        <end position="19"/>
    </location>
</feature>
<feature type="region of interest" description="Disordered" evidence="1">
    <location>
        <begin position="95"/>
        <end position="197"/>
    </location>
</feature>
<reference evidence="2" key="2">
    <citation type="submission" date="2018-04" db="EMBL/GenBank/DDBJ databases">
        <title>OnivRS2 (Oryza nivara Reference Sequence Version 2).</title>
        <authorList>
            <person name="Zhang J."/>
            <person name="Kudrna D."/>
            <person name="Lee S."/>
            <person name="Talag J."/>
            <person name="Rajasekar S."/>
            <person name="Welchert J."/>
            <person name="Hsing Y.-I."/>
            <person name="Wing R.A."/>
        </authorList>
    </citation>
    <scope>NUCLEOTIDE SEQUENCE [LARGE SCALE GENOMIC DNA]</scope>
    <source>
        <strain evidence="2">SL10</strain>
    </source>
</reference>
<protein>
    <submittedName>
        <fullName evidence="2">Uncharacterized protein</fullName>
    </submittedName>
</protein>
<feature type="compositionally biased region" description="Polar residues" evidence="1">
    <location>
        <begin position="152"/>
        <end position="163"/>
    </location>
</feature>
<evidence type="ECO:0000313" key="2">
    <source>
        <dbReference type="EnsemblPlants" id="ONIVA06G12690.1"/>
    </source>
</evidence>
<proteinExistence type="predicted"/>
<reference evidence="2" key="1">
    <citation type="submission" date="2015-04" db="UniProtKB">
        <authorList>
            <consortium name="EnsemblPlants"/>
        </authorList>
    </citation>
    <scope>IDENTIFICATION</scope>
    <source>
        <strain evidence="2">SL10</strain>
    </source>
</reference>
<evidence type="ECO:0000256" key="1">
    <source>
        <dbReference type="SAM" id="MobiDB-lite"/>
    </source>
</evidence>
<name>A0A0E0HP30_ORYNI</name>
<organism evidence="2">
    <name type="scientific">Oryza nivara</name>
    <name type="common">Indian wild rice</name>
    <name type="synonym">Oryza sativa f. spontanea</name>
    <dbReference type="NCBI Taxonomy" id="4536"/>
    <lineage>
        <taxon>Eukaryota</taxon>
        <taxon>Viridiplantae</taxon>
        <taxon>Streptophyta</taxon>
        <taxon>Embryophyta</taxon>
        <taxon>Tracheophyta</taxon>
        <taxon>Spermatophyta</taxon>
        <taxon>Magnoliopsida</taxon>
        <taxon>Liliopsida</taxon>
        <taxon>Poales</taxon>
        <taxon>Poaceae</taxon>
        <taxon>BOP clade</taxon>
        <taxon>Oryzoideae</taxon>
        <taxon>Oryzeae</taxon>
        <taxon>Oryzinae</taxon>
        <taxon>Oryza</taxon>
    </lineage>
</organism>
<accession>A0A0E0HP30</accession>
<sequence length="269" mass="28262">MARTRLKPRSARGRSRYRRSSCPNVFDTNDELWRFKRKLLMTASDTSLPSLYARYIRDICRHGNAGDPGMSGKPTGLSSSFSSSRLGITRNRECITAAPYTPDGENTTRGTPSSATRSCVHPQKKSESTATTRSGVSARARAHDASGARSPANATTSLPQSEGGNPLALSTPAGMAGWEGNGRMSAEMAPPPPPPGCTAAAVARMSGAMAGVVTTVRRRPPRDARRRTRSSIGMRWPCAGNGMTRTCAAALPLVAGAIAVDGRGGAESG</sequence>